<dbReference type="Proteomes" id="UP000034182">
    <property type="component" value="Unassembled WGS sequence"/>
</dbReference>
<protein>
    <recommendedName>
        <fullName evidence="3">DUF7707 domain-containing protein</fullName>
    </recommendedName>
</protein>
<evidence type="ECO:0000256" key="2">
    <source>
        <dbReference type="SAM" id="SignalP"/>
    </source>
</evidence>
<feature type="domain" description="DUF7707" evidence="3">
    <location>
        <begin position="22"/>
        <end position="126"/>
    </location>
</feature>
<reference evidence="6 8" key="3">
    <citation type="submission" date="2017-01" db="EMBL/GenBank/DDBJ databases">
        <title>Draft genome sequence of Diplodia seriata F98.1, a fungal species involved in grapevine trunk diseases.</title>
        <authorList>
            <person name="Robert-Siegwald G."/>
            <person name="Vallet J."/>
            <person name="Abou-Mansour E."/>
            <person name="Xu J."/>
            <person name="Rey P."/>
            <person name="Bertsch C."/>
            <person name="Rego C."/>
            <person name="Larignon P."/>
            <person name="Fontaine F."/>
            <person name="Lebrun M.-H."/>
        </authorList>
    </citation>
    <scope>NUCLEOTIDE SEQUENCE [LARGE SCALE GENOMIC DNA]</scope>
    <source>
        <strain evidence="6 8">F98.1</strain>
    </source>
</reference>
<evidence type="ECO:0000256" key="1">
    <source>
        <dbReference type="SAM" id="MobiDB-lite"/>
    </source>
</evidence>
<evidence type="ECO:0000259" key="3">
    <source>
        <dbReference type="Pfam" id="PF24808"/>
    </source>
</evidence>
<dbReference type="STRING" id="420778.A0A0G2EVI3"/>
<feature type="signal peptide" evidence="2">
    <location>
        <begin position="1"/>
        <end position="20"/>
    </location>
</feature>
<evidence type="ECO:0000313" key="8">
    <source>
        <dbReference type="Proteomes" id="UP000190776"/>
    </source>
</evidence>
<dbReference type="PANTHER" id="PTHR38118:SF2">
    <property type="entry name" value="CDP-ALCOHOL PHOSPHATIDYLTRANSFERASE PROTEIN"/>
    <property type="match status" value="1"/>
</dbReference>
<dbReference type="PANTHER" id="PTHR38118">
    <property type="entry name" value="ANCHORED CELL WALL PROTEIN 11-RELATED"/>
    <property type="match status" value="1"/>
</dbReference>
<evidence type="ECO:0000313" key="9">
    <source>
        <dbReference type="Proteomes" id="UP001430584"/>
    </source>
</evidence>
<comment type="caution">
    <text evidence="5">The sequence shown here is derived from an EMBL/GenBank/DDBJ whole genome shotgun (WGS) entry which is preliminary data.</text>
</comment>
<feature type="region of interest" description="Disordered" evidence="1">
    <location>
        <begin position="126"/>
        <end position="168"/>
    </location>
</feature>
<proteinExistence type="predicted"/>
<feature type="chain" id="PRO_5010419418" description="DUF7707 domain-containing protein" evidence="2">
    <location>
        <begin position="21"/>
        <end position="201"/>
    </location>
</feature>
<dbReference type="Proteomes" id="UP000190776">
    <property type="component" value="Unassembled WGS sequence"/>
</dbReference>
<accession>A0A0G2EVI3</accession>
<gene>
    <name evidence="6" type="ORF">BK809_0007443</name>
    <name evidence="4" type="ORF">SLS55_008157</name>
    <name evidence="5" type="ORF">UCDDS831_g01626</name>
</gene>
<evidence type="ECO:0000313" key="5">
    <source>
        <dbReference type="EMBL" id="KKY26116.1"/>
    </source>
</evidence>
<dbReference type="Pfam" id="PF24808">
    <property type="entry name" value="DUF7707"/>
    <property type="match status" value="1"/>
</dbReference>
<name>A0A0G2EVI3_9PEZI</name>
<reference evidence="4 9" key="4">
    <citation type="submission" date="2024-02" db="EMBL/GenBank/DDBJ databases">
        <title>De novo assembly and annotation of 12 fungi associated with fruit tree decline syndrome in Ontario, Canada.</title>
        <authorList>
            <person name="Sulman M."/>
            <person name="Ellouze W."/>
            <person name="Ilyukhin E."/>
        </authorList>
    </citation>
    <scope>NUCLEOTIDE SEQUENCE [LARGE SCALE GENOMIC DNA]</scope>
    <source>
        <strain evidence="4 9">FDS-637</strain>
    </source>
</reference>
<reference evidence="5 7" key="2">
    <citation type="submission" date="2015-05" db="EMBL/GenBank/DDBJ databases">
        <title>Distinctive expansion of gene families associated with plant cell wall degradation and secondary metabolism in the genomes of grapevine trunk pathogens.</title>
        <authorList>
            <person name="Lawrence D.P."/>
            <person name="Travadon R."/>
            <person name="Rolshausen P.E."/>
            <person name="Baumgartner K."/>
        </authorList>
    </citation>
    <scope>NUCLEOTIDE SEQUENCE [LARGE SCALE GENOMIC DNA]</scope>
    <source>
        <strain evidence="5">DS831</strain>
    </source>
</reference>
<feature type="compositionally biased region" description="Low complexity" evidence="1">
    <location>
        <begin position="132"/>
        <end position="168"/>
    </location>
</feature>
<reference evidence="5 7" key="1">
    <citation type="submission" date="2015-03" db="EMBL/GenBank/DDBJ databases">
        <authorList>
            <person name="Morales-Cruz A."/>
            <person name="Amrine K.C."/>
            <person name="Cantu D."/>
        </authorList>
    </citation>
    <scope>NUCLEOTIDE SEQUENCE [LARGE SCALE GENOMIC DNA]</scope>
    <source>
        <strain evidence="5">DS831</strain>
    </source>
</reference>
<dbReference type="AlphaFoldDB" id="A0A0G2EVI3"/>
<keyword evidence="2" id="KW-0732">Signal</keyword>
<organism evidence="5 7">
    <name type="scientific">Diplodia seriata</name>
    <dbReference type="NCBI Taxonomy" id="420778"/>
    <lineage>
        <taxon>Eukaryota</taxon>
        <taxon>Fungi</taxon>
        <taxon>Dikarya</taxon>
        <taxon>Ascomycota</taxon>
        <taxon>Pezizomycotina</taxon>
        <taxon>Dothideomycetes</taxon>
        <taxon>Dothideomycetes incertae sedis</taxon>
        <taxon>Botryosphaeriales</taxon>
        <taxon>Botryosphaeriaceae</taxon>
        <taxon>Diplodia</taxon>
    </lineage>
</organism>
<keyword evidence="9" id="KW-1185">Reference proteome</keyword>
<dbReference type="EMBL" id="LAQI01000033">
    <property type="protein sequence ID" value="KKY26116.1"/>
    <property type="molecule type" value="Genomic_DNA"/>
</dbReference>
<dbReference type="EMBL" id="MSZU01000076">
    <property type="protein sequence ID" value="OMP87357.1"/>
    <property type="molecule type" value="Genomic_DNA"/>
</dbReference>
<dbReference type="Proteomes" id="UP001430584">
    <property type="component" value="Unassembled WGS sequence"/>
</dbReference>
<dbReference type="OrthoDB" id="2439692at2759"/>
<sequence>MRSTASTIAVLFAVVGLSSTQTIDPDSVSVEDRNQWCLAQTSQCPLICLQTNKDATTQSNECDSDTLQYSCVCADGLSPNISQYSQTMPYFICTENNNRCVTNCASGNNQCASDCRTKNPCGAQNPTRVNVTTTTSASTASSTSSSTGGGSDYSSFGDGDSSDSSSGSGSSGAGALALDLGAKYGLAMIVSGLVGGAALLL</sequence>
<dbReference type="EMBL" id="JAJVCZ030000008">
    <property type="protein sequence ID" value="KAL0257346.1"/>
    <property type="molecule type" value="Genomic_DNA"/>
</dbReference>
<evidence type="ECO:0000313" key="4">
    <source>
        <dbReference type="EMBL" id="KAL0257346.1"/>
    </source>
</evidence>
<evidence type="ECO:0000313" key="7">
    <source>
        <dbReference type="Proteomes" id="UP000034182"/>
    </source>
</evidence>
<dbReference type="InterPro" id="IPR056124">
    <property type="entry name" value="DUF7707"/>
</dbReference>
<evidence type="ECO:0000313" key="6">
    <source>
        <dbReference type="EMBL" id="OMP87357.1"/>
    </source>
</evidence>